<feature type="domain" description="Carbohydrate kinase PfkB" evidence="7">
    <location>
        <begin position="180"/>
        <end position="478"/>
    </location>
</feature>
<dbReference type="NCBIfam" id="TIGR00125">
    <property type="entry name" value="cyt_tran_rel"/>
    <property type="match status" value="1"/>
</dbReference>
<dbReference type="Gene3D" id="3.40.50.620">
    <property type="entry name" value="HUPs"/>
    <property type="match status" value="1"/>
</dbReference>
<organism evidence="9 10">
    <name type="scientific">Oceanidesulfovibrio marinus</name>
    <dbReference type="NCBI Taxonomy" id="370038"/>
    <lineage>
        <taxon>Bacteria</taxon>
        <taxon>Pseudomonadati</taxon>
        <taxon>Thermodesulfobacteriota</taxon>
        <taxon>Desulfovibrionia</taxon>
        <taxon>Desulfovibrionales</taxon>
        <taxon>Desulfovibrionaceae</taxon>
        <taxon>Oceanidesulfovibrio</taxon>
    </lineage>
</organism>
<dbReference type="GO" id="GO:0005829">
    <property type="term" value="C:cytosol"/>
    <property type="evidence" value="ECO:0007669"/>
    <property type="project" value="TreeGrafter"/>
</dbReference>
<evidence type="ECO:0000259" key="8">
    <source>
        <dbReference type="Pfam" id="PF01467"/>
    </source>
</evidence>
<evidence type="ECO:0000256" key="4">
    <source>
        <dbReference type="ARBA" id="ARBA00022777"/>
    </source>
</evidence>
<evidence type="ECO:0000259" key="7">
    <source>
        <dbReference type="Pfam" id="PF00294"/>
    </source>
</evidence>
<dbReference type="RefSeq" id="WP_144234854.1">
    <property type="nucleotide sequence ID" value="NZ_QMIF01000004.1"/>
</dbReference>
<dbReference type="SUPFAM" id="SSF52374">
    <property type="entry name" value="Nucleotidylyl transferase"/>
    <property type="match status" value="1"/>
</dbReference>
<proteinExistence type="predicted"/>
<dbReference type="InterPro" id="IPR014729">
    <property type="entry name" value="Rossmann-like_a/b/a_fold"/>
</dbReference>
<keyword evidence="3" id="KW-0808">Transferase</keyword>
<evidence type="ECO:0000256" key="5">
    <source>
        <dbReference type="ARBA" id="ARBA00023268"/>
    </source>
</evidence>
<protein>
    <submittedName>
        <fullName evidence="9">ADP-heptose synthase</fullName>
    </submittedName>
</protein>
<dbReference type="OrthoDB" id="9795543at2"/>
<keyword evidence="6" id="KW-0119">Carbohydrate metabolism</keyword>
<evidence type="ECO:0000313" key="10">
    <source>
        <dbReference type="Proteomes" id="UP000434052"/>
    </source>
</evidence>
<dbReference type="InterPro" id="IPR011913">
    <property type="entry name" value="RfaE_dom_I"/>
</dbReference>
<dbReference type="SUPFAM" id="SSF53613">
    <property type="entry name" value="Ribokinase-like"/>
    <property type="match status" value="1"/>
</dbReference>
<dbReference type="Gene3D" id="3.40.1190.20">
    <property type="match status" value="1"/>
</dbReference>
<dbReference type="InterPro" id="IPR029056">
    <property type="entry name" value="Ribokinase-like"/>
</dbReference>
<dbReference type="GO" id="GO:0033786">
    <property type="term" value="F:heptose-1-phosphate adenylyltransferase activity"/>
    <property type="evidence" value="ECO:0007669"/>
    <property type="project" value="TreeGrafter"/>
</dbReference>
<comment type="function">
    <text evidence="1">Catalyzes the phosphorylation of D-glycero-D-manno-heptose 7-phosphate at the C-1 position to selectively form D-glycero-beta-D-manno-heptose-1,7-bisphosphate.</text>
</comment>
<dbReference type="EMBL" id="QMIF01000004">
    <property type="protein sequence ID" value="TVM34462.1"/>
    <property type="molecule type" value="Genomic_DNA"/>
</dbReference>
<reference evidence="9 10" key="1">
    <citation type="submission" date="2018-06" db="EMBL/GenBank/DDBJ databases">
        <title>Complete genome of Desulfovibrio marinus P48SEP.</title>
        <authorList>
            <person name="Crispim J.S."/>
            <person name="Vidigal P.M.P."/>
            <person name="Silva L.C.F."/>
            <person name="Araujo L.C."/>
            <person name="Laguardia C.N."/>
            <person name="Dias R.S."/>
            <person name="Sousa M.P."/>
            <person name="Paula S.O."/>
            <person name="Silva C."/>
        </authorList>
    </citation>
    <scope>NUCLEOTIDE SEQUENCE [LARGE SCALE GENOMIC DNA]</scope>
    <source>
        <strain evidence="9 10">P48SEP</strain>
    </source>
</reference>
<dbReference type="Proteomes" id="UP000434052">
    <property type="component" value="Unassembled WGS sequence"/>
</dbReference>
<dbReference type="Pfam" id="PF00294">
    <property type="entry name" value="PfkB"/>
    <property type="match status" value="1"/>
</dbReference>
<keyword evidence="4" id="KW-0418">Kinase</keyword>
<feature type="domain" description="Cytidyltransferase-like" evidence="8">
    <location>
        <begin position="26"/>
        <end position="107"/>
    </location>
</feature>
<dbReference type="PANTHER" id="PTHR46969">
    <property type="entry name" value="BIFUNCTIONAL PROTEIN HLDE"/>
    <property type="match status" value="1"/>
</dbReference>
<evidence type="ECO:0000256" key="1">
    <source>
        <dbReference type="ARBA" id="ARBA00002319"/>
    </source>
</evidence>
<dbReference type="InterPro" id="IPR004821">
    <property type="entry name" value="Cyt_trans-like"/>
</dbReference>
<evidence type="ECO:0000256" key="6">
    <source>
        <dbReference type="ARBA" id="ARBA00023277"/>
    </source>
</evidence>
<dbReference type="CDD" id="cd01172">
    <property type="entry name" value="RfaE_like"/>
    <property type="match status" value="1"/>
</dbReference>
<dbReference type="PANTHER" id="PTHR46969:SF1">
    <property type="entry name" value="BIFUNCTIONAL PROTEIN HLDE"/>
    <property type="match status" value="1"/>
</dbReference>
<keyword evidence="5" id="KW-0511">Multifunctional enzyme</keyword>
<dbReference type="AlphaFoldDB" id="A0A6P1ZIL9"/>
<gene>
    <name evidence="9" type="ORF">DQK91_07760</name>
</gene>
<dbReference type="GO" id="GO:0033785">
    <property type="term" value="F:heptose 7-phosphate kinase activity"/>
    <property type="evidence" value="ECO:0007669"/>
    <property type="project" value="TreeGrafter"/>
</dbReference>
<dbReference type="GO" id="GO:0016773">
    <property type="term" value="F:phosphotransferase activity, alcohol group as acceptor"/>
    <property type="evidence" value="ECO:0007669"/>
    <property type="project" value="InterPro"/>
</dbReference>
<dbReference type="Pfam" id="PF01467">
    <property type="entry name" value="CTP_transf_like"/>
    <property type="match status" value="1"/>
</dbReference>
<evidence type="ECO:0000256" key="2">
    <source>
        <dbReference type="ARBA" id="ARBA00003753"/>
    </source>
</evidence>
<dbReference type="InterPro" id="IPR011611">
    <property type="entry name" value="PfkB_dom"/>
</dbReference>
<comment type="caution">
    <text evidence="9">The sequence shown here is derived from an EMBL/GenBank/DDBJ whole genome shotgun (WGS) entry which is preliminary data.</text>
</comment>
<sequence length="496" mass="54277">MPLNNHAQEVLARIEQERKGKRVVFVSGNFNIIHPGHLRLLSFAKDLGDILVIGVLSDSSPSAYIAESLRLEGVRALSIVDHAFLLYDTPSDFILELRPDFVIKGKEHEEAVNPEAAALEKTGGQLLFTSGNVSLSANDLALNIESTLRPIIKPTDFMAHHSFNSDTLDTCLDRMHGLRVCVLGDIIVDEYVTCDPLGMSQEDPTIVVTPVCVDRFLGGAGIVAAHVAGLGADVRLFSVLGHDDVADFARQALHKYDVKPDLQIDITRPTTLKQRFRCFQKTMLRVNHLRQHAISQELIQTFFRRVMSVLDEIDLLVFSDFNYGCLPPQLVNVLTEEARQRNIPVVGDSQSSSQMGDISRFRNTLLLTPTEREARLALHDFESGLVVLASNLIKKTGAKNVVITLGEAGVLIHTADQAETIKTDRLPAMNTTPSDTAGAGDSFYATASLALASGSDIWQASYLGSLAAALQVSRVGNTPLSLAELRSELLNEKYTI</sequence>
<comment type="function">
    <text evidence="2">Catalyzes the ADP transfer from ATP to D-glycero-beta-D-manno-heptose 1-phosphate, yielding ADP-D-glycero-beta-D-manno-heptose.</text>
</comment>
<evidence type="ECO:0000256" key="3">
    <source>
        <dbReference type="ARBA" id="ARBA00022679"/>
    </source>
</evidence>
<accession>A0A6P1ZIL9</accession>
<name>A0A6P1ZIL9_9BACT</name>
<evidence type="ECO:0000313" key="9">
    <source>
        <dbReference type="EMBL" id="TVM34462.1"/>
    </source>
</evidence>